<keyword evidence="2" id="KW-1185">Reference proteome</keyword>
<sequence>MRAGLFLKERERSPLQARVFKCLGLDEIMRKTLRPSPPPPCSAPPFSVLDLHLFIFQRPAGPICIVDGRTAGRCNSTGKGCRTTLLAKDFSERWGGGEAEDPLQHFEGWTAEAERGWMGIVIGHLQNEARRVLKTSPEN</sequence>
<dbReference type="EMBL" id="BPLQ01009159">
    <property type="protein sequence ID" value="GIY42167.1"/>
    <property type="molecule type" value="Genomic_DNA"/>
</dbReference>
<evidence type="ECO:0000313" key="1">
    <source>
        <dbReference type="EMBL" id="GIY42167.1"/>
    </source>
</evidence>
<protein>
    <submittedName>
        <fullName evidence="1">Uncharacterized protein</fullName>
    </submittedName>
</protein>
<dbReference type="AlphaFoldDB" id="A0AAV4TB79"/>
<reference evidence="1 2" key="1">
    <citation type="submission" date="2021-06" db="EMBL/GenBank/DDBJ databases">
        <title>Caerostris darwini draft genome.</title>
        <authorList>
            <person name="Kono N."/>
            <person name="Arakawa K."/>
        </authorList>
    </citation>
    <scope>NUCLEOTIDE SEQUENCE [LARGE SCALE GENOMIC DNA]</scope>
</reference>
<organism evidence="1 2">
    <name type="scientific">Caerostris darwini</name>
    <dbReference type="NCBI Taxonomy" id="1538125"/>
    <lineage>
        <taxon>Eukaryota</taxon>
        <taxon>Metazoa</taxon>
        <taxon>Ecdysozoa</taxon>
        <taxon>Arthropoda</taxon>
        <taxon>Chelicerata</taxon>
        <taxon>Arachnida</taxon>
        <taxon>Araneae</taxon>
        <taxon>Araneomorphae</taxon>
        <taxon>Entelegynae</taxon>
        <taxon>Araneoidea</taxon>
        <taxon>Araneidae</taxon>
        <taxon>Caerostris</taxon>
    </lineage>
</organism>
<proteinExistence type="predicted"/>
<dbReference type="Proteomes" id="UP001054837">
    <property type="component" value="Unassembled WGS sequence"/>
</dbReference>
<name>A0AAV4TB79_9ARAC</name>
<accession>A0AAV4TB79</accession>
<comment type="caution">
    <text evidence="1">The sequence shown here is derived from an EMBL/GenBank/DDBJ whole genome shotgun (WGS) entry which is preliminary data.</text>
</comment>
<evidence type="ECO:0000313" key="2">
    <source>
        <dbReference type="Proteomes" id="UP001054837"/>
    </source>
</evidence>
<gene>
    <name evidence="1" type="ORF">CDAR_589271</name>
</gene>